<gene>
    <name evidence="1" type="ORF">Tci_044489</name>
</gene>
<accession>A0A6L2MEW4</accession>
<name>A0A6L2MEW4_TANCI</name>
<proteinExistence type="predicted"/>
<sequence length="173" mass="18618">TDVLEAEIPPRKRACFTTLAPGLEIEESSAAGAARQPGPALEADLRCDRVEGMDYEITDNWDEIVEAMMEIAPITLDRPFHRHTVMLLYRDATYARRAWVGSEDRSAAIEAHVRTLEAHTDAKFESVDRGFVASVGGGGGGGVDCYGGVNVGNDCGMTVVNICEDLVITDTGT</sequence>
<reference evidence="1" key="1">
    <citation type="journal article" date="2019" name="Sci. Rep.">
        <title>Draft genome of Tanacetum cinerariifolium, the natural source of mosquito coil.</title>
        <authorList>
            <person name="Yamashiro T."/>
            <person name="Shiraishi A."/>
            <person name="Satake H."/>
            <person name="Nakayama K."/>
        </authorList>
    </citation>
    <scope>NUCLEOTIDE SEQUENCE</scope>
</reference>
<evidence type="ECO:0000313" key="1">
    <source>
        <dbReference type="EMBL" id="GEU72511.1"/>
    </source>
</evidence>
<feature type="non-terminal residue" evidence="1">
    <location>
        <position position="1"/>
    </location>
</feature>
<dbReference type="AlphaFoldDB" id="A0A6L2MEW4"/>
<dbReference type="EMBL" id="BKCJ010006506">
    <property type="protein sequence ID" value="GEU72511.1"/>
    <property type="molecule type" value="Genomic_DNA"/>
</dbReference>
<protein>
    <submittedName>
        <fullName evidence="1">Uncharacterized protein</fullName>
    </submittedName>
</protein>
<comment type="caution">
    <text evidence="1">The sequence shown here is derived from an EMBL/GenBank/DDBJ whole genome shotgun (WGS) entry which is preliminary data.</text>
</comment>
<organism evidence="1">
    <name type="scientific">Tanacetum cinerariifolium</name>
    <name type="common">Dalmatian daisy</name>
    <name type="synonym">Chrysanthemum cinerariifolium</name>
    <dbReference type="NCBI Taxonomy" id="118510"/>
    <lineage>
        <taxon>Eukaryota</taxon>
        <taxon>Viridiplantae</taxon>
        <taxon>Streptophyta</taxon>
        <taxon>Embryophyta</taxon>
        <taxon>Tracheophyta</taxon>
        <taxon>Spermatophyta</taxon>
        <taxon>Magnoliopsida</taxon>
        <taxon>eudicotyledons</taxon>
        <taxon>Gunneridae</taxon>
        <taxon>Pentapetalae</taxon>
        <taxon>asterids</taxon>
        <taxon>campanulids</taxon>
        <taxon>Asterales</taxon>
        <taxon>Asteraceae</taxon>
        <taxon>Asteroideae</taxon>
        <taxon>Anthemideae</taxon>
        <taxon>Anthemidinae</taxon>
        <taxon>Tanacetum</taxon>
    </lineage>
</organism>